<dbReference type="SUPFAM" id="SSF51197">
    <property type="entry name" value="Clavaminate synthase-like"/>
    <property type="match status" value="1"/>
</dbReference>
<name>A0A3L6R1W3_PANMI</name>
<keyword evidence="2" id="KW-0408">Iron</keyword>
<dbReference type="STRING" id="4540.A0A3L6R1W3"/>
<organism evidence="4 5">
    <name type="scientific">Panicum miliaceum</name>
    <name type="common">Proso millet</name>
    <name type="synonym">Broomcorn millet</name>
    <dbReference type="NCBI Taxonomy" id="4540"/>
    <lineage>
        <taxon>Eukaryota</taxon>
        <taxon>Viridiplantae</taxon>
        <taxon>Streptophyta</taxon>
        <taxon>Embryophyta</taxon>
        <taxon>Tracheophyta</taxon>
        <taxon>Spermatophyta</taxon>
        <taxon>Magnoliopsida</taxon>
        <taxon>Liliopsida</taxon>
        <taxon>Poales</taxon>
        <taxon>Poaceae</taxon>
        <taxon>PACMAD clade</taxon>
        <taxon>Panicoideae</taxon>
        <taxon>Panicodae</taxon>
        <taxon>Paniceae</taxon>
        <taxon>Panicinae</taxon>
        <taxon>Panicum</taxon>
        <taxon>Panicum sect. Panicum</taxon>
    </lineage>
</organism>
<dbReference type="Pfam" id="PF03171">
    <property type="entry name" value="2OG-FeII_Oxy"/>
    <property type="match status" value="1"/>
</dbReference>
<dbReference type="OrthoDB" id="288590at2759"/>
<evidence type="ECO:0000313" key="5">
    <source>
        <dbReference type="Proteomes" id="UP000275267"/>
    </source>
</evidence>
<protein>
    <submittedName>
        <fullName evidence="4">S-norcoclaurine synthase 1-like</fullName>
    </submittedName>
</protein>
<reference evidence="5" key="1">
    <citation type="journal article" date="2019" name="Nat. Commun.">
        <title>The genome of broomcorn millet.</title>
        <authorList>
            <person name="Zou C."/>
            <person name="Miki D."/>
            <person name="Li D."/>
            <person name="Tang Q."/>
            <person name="Xiao L."/>
            <person name="Rajput S."/>
            <person name="Deng P."/>
            <person name="Jia W."/>
            <person name="Huang R."/>
            <person name="Zhang M."/>
            <person name="Sun Y."/>
            <person name="Hu J."/>
            <person name="Fu X."/>
            <person name="Schnable P.S."/>
            <person name="Li F."/>
            <person name="Zhang H."/>
            <person name="Feng B."/>
            <person name="Zhu X."/>
            <person name="Liu R."/>
            <person name="Schnable J.C."/>
            <person name="Zhu J.-K."/>
            <person name="Zhang H."/>
        </authorList>
    </citation>
    <scope>NUCLEOTIDE SEQUENCE [LARGE SCALE GENOMIC DNA]</scope>
</reference>
<accession>A0A3L6R1W3</accession>
<feature type="domain" description="Isopenicillin N synthase-like Fe(2+) 2OG dioxygenase" evidence="3">
    <location>
        <begin position="25"/>
        <end position="57"/>
    </location>
</feature>
<keyword evidence="1" id="KW-0479">Metal-binding</keyword>
<dbReference type="AlphaFoldDB" id="A0A3L6R1W3"/>
<evidence type="ECO:0000259" key="3">
    <source>
        <dbReference type="Pfam" id="PF03171"/>
    </source>
</evidence>
<dbReference type="InterPro" id="IPR027443">
    <property type="entry name" value="IPNS-like_sf"/>
</dbReference>
<dbReference type="InterPro" id="IPR050295">
    <property type="entry name" value="Plant_2OG-oxidoreductases"/>
</dbReference>
<sequence length="109" mass="12448">MGVELELEVGNGGWRSDLSCALEKMKILSNGKYRSVEHRAVVHPDKERIAAAIFHQPLHSIMVEPLPELVKKEDGGARYKSVGYAEFMRHFFAAKLDGRKSHLDHFRIY</sequence>
<comment type="caution">
    <text evidence="4">The sequence shown here is derived from an EMBL/GenBank/DDBJ whole genome shotgun (WGS) entry which is preliminary data.</text>
</comment>
<gene>
    <name evidence="4" type="ORF">C2845_PM08G11070</name>
</gene>
<proteinExistence type="predicted"/>
<keyword evidence="5" id="KW-1185">Reference proteome</keyword>
<dbReference type="InterPro" id="IPR044861">
    <property type="entry name" value="IPNS-like_FE2OG_OXY"/>
</dbReference>
<evidence type="ECO:0000256" key="1">
    <source>
        <dbReference type="ARBA" id="ARBA00022723"/>
    </source>
</evidence>
<evidence type="ECO:0000313" key="4">
    <source>
        <dbReference type="EMBL" id="RLM93361.1"/>
    </source>
</evidence>
<dbReference type="Proteomes" id="UP000275267">
    <property type="component" value="Unassembled WGS sequence"/>
</dbReference>
<dbReference type="GO" id="GO:0046872">
    <property type="term" value="F:metal ion binding"/>
    <property type="evidence" value="ECO:0007669"/>
    <property type="project" value="UniProtKB-KW"/>
</dbReference>
<dbReference type="PANTHER" id="PTHR47991">
    <property type="entry name" value="OXOGLUTARATE/IRON-DEPENDENT DIOXYGENASE"/>
    <property type="match status" value="1"/>
</dbReference>
<dbReference type="EMBL" id="PQIB02000010">
    <property type="protein sequence ID" value="RLM93361.1"/>
    <property type="molecule type" value="Genomic_DNA"/>
</dbReference>
<dbReference type="Gene3D" id="2.60.120.330">
    <property type="entry name" value="B-lactam Antibiotic, Isopenicillin N Synthase, Chain"/>
    <property type="match status" value="1"/>
</dbReference>
<evidence type="ECO:0000256" key="2">
    <source>
        <dbReference type="ARBA" id="ARBA00023004"/>
    </source>
</evidence>